<dbReference type="GO" id="GO:0044281">
    <property type="term" value="P:small molecule metabolic process"/>
    <property type="evidence" value="ECO:0007669"/>
    <property type="project" value="UniProtKB-ARBA"/>
</dbReference>
<dbReference type="EC" id="4.3.3.7" evidence="7"/>
<evidence type="ECO:0000256" key="2">
    <source>
        <dbReference type="ARBA" id="ARBA00023239"/>
    </source>
</evidence>
<dbReference type="GO" id="GO:0047448">
    <property type="term" value="F:5-dehydro-4-deoxyglucarate dehydratase activity"/>
    <property type="evidence" value="ECO:0007669"/>
    <property type="project" value="UniProtKB-EC"/>
</dbReference>
<feature type="active site" description="Schiff-base intermediate with substrate" evidence="5">
    <location>
        <position position="164"/>
    </location>
</feature>
<evidence type="ECO:0000256" key="1">
    <source>
        <dbReference type="ARBA" id="ARBA00007592"/>
    </source>
</evidence>
<dbReference type="InterPro" id="IPR002220">
    <property type="entry name" value="DapA-like"/>
</dbReference>
<dbReference type="PANTHER" id="PTHR12128:SF66">
    <property type="entry name" value="4-HYDROXY-2-OXOGLUTARATE ALDOLASE, MITOCHONDRIAL"/>
    <property type="match status" value="1"/>
</dbReference>
<dbReference type="RefSeq" id="WP_348261437.1">
    <property type="nucleotide sequence ID" value="NZ_CP121196.1"/>
</dbReference>
<dbReference type="EC" id="4.2.1.41" evidence="7"/>
<dbReference type="InterPro" id="IPR013785">
    <property type="entry name" value="Aldolase_TIM"/>
</dbReference>
<dbReference type="PRINTS" id="PR00146">
    <property type="entry name" value="DHPICSNTHASE"/>
</dbReference>
<dbReference type="SMART" id="SM01130">
    <property type="entry name" value="DHDPS"/>
    <property type="match status" value="1"/>
</dbReference>
<evidence type="ECO:0000256" key="5">
    <source>
        <dbReference type="PIRSR" id="PIRSR001365-1"/>
    </source>
</evidence>
<name>A0AAU7DEY1_9BACT</name>
<gene>
    <name evidence="7" type="ORF">P8935_16735</name>
</gene>
<dbReference type="AlphaFoldDB" id="A0AAU7DEY1"/>
<keyword evidence="2 4" id="KW-0456">Lyase</keyword>
<dbReference type="CDD" id="cd00408">
    <property type="entry name" value="DHDPS-like"/>
    <property type="match status" value="1"/>
</dbReference>
<dbReference type="EMBL" id="CP121196">
    <property type="protein sequence ID" value="XBH16210.1"/>
    <property type="molecule type" value="Genomic_DNA"/>
</dbReference>
<evidence type="ECO:0000313" key="7">
    <source>
        <dbReference type="EMBL" id="XBH16210.1"/>
    </source>
</evidence>
<dbReference type="GO" id="GO:0008840">
    <property type="term" value="F:4-hydroxy-tetrahydrodipicolinate synthase activity"/>
    <property type="evidence" value="ECO:0007669"/>
    <property type="project" value="UniProtKB-EC"/>
</dbReference>
<feature type="active site" description="Proton donor/acceptor" evidence="5">
    <location>
        <position position="136"/>
    </location>
</feature>
<protein>
    <submittedName>
        <fullName evidence="7">Dihydrodipicolinate synthase family protein</fullName>
        <ecNumber evidence="7">4.1.3.3</ecNumber>
        <ecNumber evidence="7">4.2.1.41</ecNumber>
        <ecNumber evidence="7">4.3.3.7</ecNumber>
    </submittedName>
</protein>
<feature type="binding site" evidence="6">
    <location>
        <position position="265"/>
    </location>
    <ligand>
        <name>pyruvate</name>
        <dbReference type="ChEBI" id="CHEBI:15361"/>
    </ligand>
</feature>
<dbReference type="PIRSF" id="PIRSF001365">
    <property type="entry name" value="DHDPS"/>
    <property type="match status" value="1"/>
</dbReference>
<dbReference type="Gene3D" id="3.20.20.70">
    <property type="entry name" value="Aldolase class I"/>
    <property type="match status" value="1"/>
</dbReference>
<proteinExistence type="inferred from homology"/>
<reference evidence="7" key="1">
    <citation type="submission" date="2023-03" db="EMBL/GenBank/DDBJ databases">
        <title>Edaphobacter sp.</title>
        <authorList>
            <person name="Huber K.J."/>
            <person name="Papendorf J."/>
            <person name="Pilke C."/>
            <person name="Bunk B."/>
            <person name="Sproeer C."/>
            <person name="Pester M."/>
        </authorList>
    </citation>
    <scope>NUCLEOTIDE SEQUENCE</scope>
    <source>
        <strain evidence="7">DSM 110680</strain>
    </source>
</reference>
<comment type="similarity">
    <text evidence="1 4">Belongs to the DapA family.</text>
</comment>
<dbReference type="GO" id="GO:0008747">
    <property type="term" value="F:N-acetylneuraminate lyase activity"/>
    <property type="evidence" value="ECO:0007669"/>
    <property type="project" value="UniProtKB-EC"/>
</dbReference>
<dbReference type="InterPro" id="IPR020625">
    <property type="entry name" value="Schiff_base-form_aldolases_AS"/>
</dbReference>
<feature type="binding site" evidence="6">
    <location>
        <position position="46"/>
    </location>
    <ligand>
        <name>pyruvate</name>
        <dbReference type="ChEBI" id="CHEBI:15361"/>
    </ligand>
</feature>
<accession>A0AAU7DEY1</accession>
<dbReference type="PROSITE" id="PS00665">
    <property type="entry name" value="DHDPS_1"/>
    <property type="match status" value="1"/>
</dbReference>
<sequence length="352" mass="37842">MLIEGVFAAITTPFYPDERVYYRKIEANVTRYSRSQLAGMVVLGSTGEAPALDDAETRDILRTASEAAAPEKVLIAGVNRESLHSVLELAEAAAKFNYDAVLVRTPTYYSTQMTPSVVAGYFRAVADRSPLPVVLYNIPRCVPYQIPVEMVAELAQHPNIIGIKDSSCSLERIKGIVDAARTAPRRSVTVTPVFEAVTGRMLKSVATGQSATFVSASELAGGPAIAVAPPQPALKTRSKDVGFQVLTGSASIILPSLEAGASGAILGFAACAPEACYEVYFAWKDRDHALAAEKQADIVQPNQRIVGELGISGVKYACDFNGYYGGYARQPLLPLEGDQKLEVENLLRQIRN</sequence>
<dbReference type="Pfam" id="PF00701">
    <property type="entry name" value="DHDPS"/>
    <property type="match status" value="2"/>
</dbReference>
<evidence type="ECO:0000256" key="3">
    <source>
        <dbReference type="ARBA" id="ARBA00023270"/>
    </source>
</evidence>
<organism evidence="7">
    <name type="scientific">Telmatobacter sp. DSM 110680</name>
    <dbReference type="NCBI Taxonomy" id="3036704"/>
    <lineage>
        <taxon>Bacteria</taxon>
        <taxon>Pseudomonadati</taxon>
        <taxon>Acidobacteriota</taxon>
        <taxon>Terriglobia</taxon>
        <taxon>Terriglobales</taxon>
        <taxon>Acidobacteriaceae</taxon>
        <taxon>Telmatobacter</taxon>
    </lineage>
</organism>
<dbReference type="PANTHER" id="PTHR12128">
    <property type="entry name" value="DIHYDRODIPICOLINATE SYNTHASE"/>
    <property type="match status" value="1"/>
</dbReference>
<dbReference type="InterPro" id="IPR020624">
    <property type="entry name" value="Schiff_base-form_aldolases_CS"/>
</dbReference>
<evidence type="ECO:0000256" key="6">
    <source>
        <dbReference type="PIRSR" id="PIRSR001365-2"/>
    </source>
</evidence>
<dbReference type="EC" id="4.1.3.3" evidence="7"/>
<dbReference type="SUPFAM" id="SSF51569">
    <property type="entry name" value="Aldolase"/>
    <property type="match status" value="2"/>
</dbReference>
<dbReference type="PROSITE" id="PS00666">
    <property type="entry name" value="DHDPS_2"/>
    <property type="match status" value="1"/>
</dbReference>
<evidence type="ECO:0000256" key="4">
    <source>
        <dbReference type="PIRNR" id="PIRNR001365"/>
    </source>
</evidence>
<keyword evidence="3" id="KW-0704">Schiff base</keyword>